<feature type="active site" description="Proton acceptor" evidence="13">
    <location>
        <position position="641"/>
    </location>
</feature>
<comment type="subcellular location">
    <subcellularLocation>
        <location evidence="3">Membrane</location>
    </subcellularLocation>
</comment>
<evidence type="ECO:0000256" key="5">
    <source>
        <dbReference type="ARBA" id="ARBA00013125"/>
    </source>
</evidence>
<comment type="caution">
    <text evidence="17">The sequence shown here is derived from an EMBL/GenBank/DDBJ whole genome shotgun (WGS) entry which is preliminary data.</text>
</comment>
<dbReference type="InterPro" id="IPR000172">
    <property type="entry name" value="GMC_OxRdtase_N"/>
</dbReference>
<dbReference type="Gene3D" id="3.50.50.60">
    <property type="entry name" value="FAD/NAD(P)-binding domain"/>
    <property type="match status" value="2"/>
</dbReference>
<sequence>MTTPQATAETIKREWTKQQLDALRAALNTVLGKLSDKDAEQLIHDNKHLPALQAKSLADADASNLSEEGSDWSVFEECLSYIARTVNAQKRQELSKLLGLLSSGATMGILSQGSHWSPFASLSNREREQLILRWQNSRLATLRAIARTLVSLTIMATYNRPEAQALHSAIGFPSHDPVRSGDDYVPPGGYPERLTMWSTEQALNAQGNRFDAIVIGSGAGGGVAAATLAEAGKSVLVIEKGPYVHESEFELNEAKGISRLYEKQCIFPSDRGNLTYMAGSLFGGSTTVNWSATLKPQHFVREQWAREGLEYYLTQQFTDDLETVCQRIGASTSGIQHNKLNQILLDGCQNLGYHFDNIPQNTSGKTHQCNYCFVGCKDGIKNSTMNTWLRDAKANGAQFLDNTRVLRVLIKKGKAVGVECLVHNSQTKVSYFADRVVVSAGSLHSPGVLKRSGLTNKNIGNNMRVHPVATVFGKFKEPLDGFNGPIMTAISFAKENVDGDYFGAKLEVAALHPGFFGAMLPWRGAKAHKDIMLNYRYYSPIIVLTRDKDSKASVTHNPVTGEVIGDFEISKHDAHSMLEGMAAALRVLVAAGARELQTTNPRHPVFSFAPDEPSDVTNPRFLAFLETIRRVGVPDVMATAHIMGSCRMGVTPKTSVVKPTGETYEVKNLYVCDASVFPSATGVNPMVSTEAVSLGIARHVVRSFTPASKL</sequence>
<evidence type="ECO:0000256" key="10">
    <source>
        <dbReference type="ARBA" id="ARBA00023002"/>
    </source>
</evidence>
<comment type="function">
    <text evidence="2">Long-chain fatty alcohol oxidase involved in the omega-oxidation pathway of lipid degradation.</text>
</comment>
<evidence type="ECO:0000256" key="9">
    <source>
        <dbReference type="ARBA" id="ARBA00022989"/>
    </source>
</evidence>
<dbReference type="OrthoDB" id="269227at2759"/>
<dbReference type="InterPro" id="IPR003953">
    <property type="entry name" value="FAD-dep_OxRdtase_2_FAD-bd"/>
</dbReference>
<keyword evidence="6" id="KW-0285">Flavoprotein</keyword>
<dbReference type="InterPro" id="IPR036188">
    <property type="entry name" value="FAD/NAD-bd_sf"/>
</dbReference>
<name>A0A1X2GL01_9FUNG</name>
<evidence type="ECO:0000256" key="8">
    <source>
        <dbReference type="ARBA" id="ARBA00022827"/>
    </source>
</evidence>
<dbReference type="EMBL" id="MCGT01000010">
    <property type="protein sequence ID" value="ORX56201.1"/>
    <property type="molecule type" value="Genomic_DNA"/>
</dbReference>
<evidence type="ECO:0000313" key="17">
    <source>
        <dbReference type="EMBL" id="ORX56201.1"/>
    </source>
</evidence>
<evidence type="ECO:0000313" key="18">
    <source>
        <dbReference type="Proteomes" id="UP000242146"/>
    </source>
</evidence>
<feature type="domain" description="Glucose-methanol-choline oxidoreductase C-terminal" evidence="16">
    <location>
        <begin position="566"/>
        <end position="692"/>
    </location>
</feature>
<dbReference type="EC" id="1.1.3.20" evidence="5 12"/>
<keyword evidence="11" id="KW-0472">Membrane</keyword>
<evidence type="ECO:0000259" key="14">
    <source>
        <dbReference type="Pfam" id="PF00732"/>
    </source>
</evidence>
<evidence type="ECO:0000256" key="12">
    <source>
        <dbReference type="PIRNR" id="PIRNR028937"/>
    </source>
</evidence>
<dbReference type="Proteomes" id="UP000242146">
    <property type="component" value="Unassembled WGS sequence"/>
</dbReference>
<evidence type="ECO:0000256" key="3">
    <source>
        <dbReference type="ARBA" id="ARBA00004370"/>
    </source>
</evidence>
<evidence type="ECO:0000256" key="7">
    <source>
        <dbReference type="ARBA" id="ARBA00022692"/>
    </source>
</evidence>
<evidence type="ECO:0000256" key="2">
    <source>
        <dbReference type="ARBA" id="ARBA00003842"/>
    </source>
</evidence>
<evidence type="ECO:0000256" key="6">
    <source>
        <dbReference type="ARBA" id="ARBA00022630"/>
    </source>
</evidence>
<evidence type="ECO:0000256" key="4">
    <source>
        <dbReference type="ARBA" id="ARBA00010790"/>
    </source>
</evidence>
<keyword evidence="8" id="KW-0274">FAD</keyword>
<keyword evidence="18" id="KW-1185">Reference proteome</keyword>
<feature type="domain" description="Glucose-methanol-choline oxidoreductase N-terminal" evidence="14">
    <location>
        <begin position="259"/>
        <end position="468"/>
    </location>
</feature>
<dbReference type="GO" id="GO:0050660">
    <property type="term" value="F:flavin adenine dinucleotide binding"/>
    <property type="evidence" value="ECO:0007669"/>
    <property type="project" value="InterPro"/>
</dbReference>
<dbReference type="GO" id="GO:0046577">
    <property type="term" value="F:long-chain-alcohol oxidase activity"/>
    <property type="evidence" value="ECO:0007669"/>
    <property type="project" value="UniProtKB-EC"/>
</dbReference>
<accession>A0A1X2GL01</accession>
<dbReference type="PANTHER" id="PTHR46056:SF12">
    <property type="entry name" value="LONG-CHAIN-ALCOHOL OXIDASE"/>
    <property type="match status" value="1"/>
</dbReference>
<dbReference type="STRING" id="101127.A0A1X2GL01"/>
<feature type="domain" description="FAD-dependent oxidoreductase 2 FAD-binding" evidence="15">
    <location>
        <begin position="211"/>
        <end position="243"/>
    </location>
</feature>
<evidence type="ECO:0000256" key="11">
    <source>
        <dbReference type="ARBA" id="ARBA00023136"/>
    </source>
</evidence>
<dbReference type="InterPro" id="IPR007867">
    <property type="entry name" value="GMC_OxRtase_C"/>
</dbReference>
<evidence type="ECO:0000259" key="15">
    <source>
        <dbReference type="Pfam" id="PF00890"/>
    </source>
</evidence>
<dbReference type="InterPro" id="IPR012400">
    <property type="entry name" value="Long_Oxdase"/>
</dbReference>
<dbReference type="Pfam" id="PF00890">
    <property type="entry name" value="FAD_binding_2"/>
    <property type="match status" value="1"/>
</dbReference>
<evidence type="ECO:0000256" key="1">
    <source>
        <dbReference type="ARBA" id="ARBA00000920"/>
    </source>
</evidence>
<organism evidence="17 18">
    <name type="scientific">Hesseltinella vesiculosa</name>
    <dbReference type="NCBI Taxonomy" id="101127"/>
    <lineage>
        <taxon>Eukaryota</taxon>
        <taxon>Fungi</taxon>
        <taxon>Fungi incertae sedis</taxon>
        <taxon>Mucoromycota</taxon>
        <taxon>Mucoromycotina</taxon>
        <taxon>Mucoromycetes</taxon>
        <taxon>Mucorales</taxon>
        <taxon>Cunninghamellaceae</taxon>
        <taxon>Hesseltinella</taxon>
    </lineage>
</organism>
<keyword evidence="7" id="KW-0812">Transmembrane</keyword>
<keyword evidence="10 12" id="KW-0560">Oxidoreductase</keyword>
<gene>
    <name evidence="17" type="ORF">DM01DRAFT_1303608</name>
</gene>
<comment type="catalytic activity">
    <reaction evidence="1 12">
        <text>a long-chain primary fatty alcohol + O2 = a long-chain fatty aldehyde + H2O2</text>
        <dbReference type="Rhea" id="RHEA:22756"/>
        <dbReference type="ChEBI" id="CHEBI:15379"/>
        <dbReference type="ChEBI" id="CHEBI:16240"/>
        <dbReference type="ChEBI" id="CHEBI:17176"/>
        <dbReference type="ChEBI" id="CHEBI:77396"/>
        <dbReference type="EC" id="1.1.3.20"/>
    </reaction>
</comment>
<dbReference type="Pfam" id="PF00732">
    <property type="entry name" value="GMC_oxred_N"/>
    <property type="match status" value="1"/>
</dbReference>
<proteinExistence type="inferred from homology"/>
<evidence type="ECO:0000256" key="13">
    <source>
        <dbReference type="PIRSR" id="PIRSR028937-1"/>
    </source>
</evidence>
<protein>
    <recommendedName>
        <fullName evidence="5 12">Long-chain-alcohol oxidase</fullName>
        <ecNumber evidence="5 12">1.1.3.20</ecNumber>
    </recommendedName>
</protein>
<evidence type="ECO:0000259" key="16">
    <source>
        <dbReference type="Pfam" id="PF05199"/>
    </source>
</evidence>
<dbReference type="GO" id="GO:0016020">
    <property type="term" value="C:membrane"/>
    <property type="evidence" value="ECO:0007669"/>
    <property type="project" value="UniProtKB-SubCell"/>
</dbReference>
<dbReference type="SUPFAM" id="SSF51905">
    <property type="entry name" value="FAD/NAD(P)-binding domain"/>
    <property type="match status" value="1"/>
</dbReference>
<dbReference type="PIRSF" id="PIRSF028937">
    <property type="entry name" value="Lg_Ch_AO"/>
    <property type="match status" value="1"/>
</dbReference>
<reference evidence="17 18" key="1">
    <citation type="submission" date="2016-07" db="EMBL/GenBank/DDBJ databases">
        <title>Pervasive Adenine N6-methylation of Active Genes in Fungi.</title>
        <authorList>
            <consortium name="DOE Joint Genome Institute"/>
            <person name="Mondo S.J."/>
            <person name="Dannebaum R.O."/>
            <person name="Kuo R.C."/>
            <person name="Labutti K."/>
            <person name="Haridas S."/>
            <person name="Kuo A."/>
            <person name="Salamov A."/>
            <person name="Ahrendt S.R."/>
            <person name="Lipzen A."/>
            <person name="Sullivan W."/>
            <person name="Andreopoulos W.B."/>
            <person name="Clum A."/>
            <person name="Lindquist E."/>
            <person name="Daum C."/>
            <person name="Ramamoorthy G.K."/>
            <person name="Gryganskyi A."/>
            <person name="Culley D."/>
            <person name="Magnuson J.K."/>
            <person name="James T.Y."/>
            <person name="O'Malley M.A."/>
            <person name="Stajich J.E."/>
            <person name="Spatafora J.W."/>
            <person name="Visel A."/>
            <person name="Grigoriev I.V."/>
        </authorList>
    </citation>
    <scope>NUCLEOTIDE SEQUENCE [LARGE SCALE GENOMIC DNA]</scope>
    <source>
        <strain evidence="17 18">NRRL 3301</strain>
    </source>
</reference>
<dbReference type="PANTHER" id="PTHR46056">
    <property type="entry name" value="LONG-CHAIN-ALCOHOL OXIDASE"/>
    <property type="match status" value="1"/>
</dbReference>
<keyword evidence="9" id="KW-1133">Transmembrane helix</keyword>
<dbReference type="Pfam" id="PF05199">
    <property type="entry name" value="GMC_oxred_C"/>
    <property type="match status" value="1"/>
</dbReference>
<comment type="similarity">
    <text evidence="4 12">Belongs to the GMC oxidoreductase family.</text>
</comment>
<dbReference type="AlphaFoldDB" id="A0A1X2GL01"/>